<protein>
    <recommendedName>
        <fullName evidence="4">Response regulatory domain-containing protein</fullName>
    </recommendedName>
</protein>
<reference evidence="3" key="1">
    <citation type="submission" date="2018-03" db="EMBL/GenBank/DDBJ databases">
        <authorList>
            <person name="Zecchin S."/>
        </authorList>
    </citation>
    <scope>NUCLEOTIDE SEQUENCE [LARGE SCALE GENOMIC DNA]</scope>
</reference>
<dbReference type="Gene3D" id="3.40.50.2300">
    <property type="match status" value="1"/>
</dbReference>
<proteinExistence type="predicted"/>
<evidence type="ECO:0000256" key="1">
    <source>
        <dbReference type="SAM" id="Phobius"/>
    </source>
</evidence>
<gene>
    <name evidence="2" type="ORF">NBG4_400005</name>
</gene>
<dbReference type="AlphaFoldDB" id="A0A2U3QHZ9"/>
<feature type="transmembrane region" description="Helical" evidence="1">
    <location>
        <begin position="25"/>
        <end position="44"/>
    </location>
</feature>
<evidence type="ECO:0000313" key="2">
    <source>
        <dbReference type="EMBL" id="SPQ01037.1"/>
    </source>
</evidence>
<keyword evidence="1" id="KW-0472">Membrane</keyword>
<dbReference type="EMBL" id="OUUY01000087">
    <property type="protein sequence ID" value="SPQ01037.1"/>
    <property type="molecule type" value="Genomic_DNA"/>
</dbReference>
<evidence type="ECO:0000313" key="3">
    <source>
        <dbReference type="Proteomes" id="UP000245125"/>
    </source>
</evidence>
<accession>A0A2U3QHZ9</accession>
<organism evidence="2 3">
    <name type="scientific">Candidatus Sulfobium mesophilum</name>
    <dbReference type="NCBI Taxonomy" id="2016548"/>
    <lineage>
        <taxon>Bacteria</taxon>
        <taxon>Pseudomonadati</taxon>
        <taxon>Nitrospirota</taxon>
        <taxon>Nitrospiria</taxon>
        <taxon>Nitrospirales</taxon>
        <taxon>Nitrospiraceae</taxon>
        <taxon>Candidatus Sulfobium</taxon>
    </lineage>
</organism>
<name>A0A2U3QHZ9_9BACT</name>
<keyword evidence="1" id="KW-0812">Transmembrane</keyword>
<dbReference type="Proteomes" id="UP000245125">
    <property type="component" value="Unassembled WGS sequence"/>
</dbReference>
<dbReference type="SUPFAM" id="SSF52172">
    <property type="entry name" value="CheY-like"/>
    <property type="match status" value="1"/>
</dbReference>
<keyword evidence="1" id="KW-1133">Transmembrane helix</keyword>
<dbReference type="InterPro" id="IPR011006">
    <property type="entry name" value="CheY-like_superfamily"/>
</dbReference>
<keyword evidence="3" id="KW-1185">Reference proteome</keyword>
<evidence type="ECO:0008006" key="4">
    <source>
        <dbReference type="Google" id="ProtNLM"/>
    </source>
</evidence>
<sequence length="151" mass="16767">MGNFSAHFGSKSASACQKTHRKQPFSFMAPYLLCFIPLMTGTLLCSNNPILVKSLYAILRDEGCDVDIADHPSVAVQKALMKQYAALVIDSEPFGLSVQDAIKIIRTILPEIVVIFVGYDTLDTDVLSIEAPIDLEQFKRTVHCLRIHSMH</sequence>